<evidence type="ECO:0000313" key="4">
    <source>
        <dbReference type="Proteomes" id="UP001220964"/>
    </source>
</evidence>
<evidence type="ECO:0000259" key="2">
    <source>
        <dbReference type="Pfam" id="PF01425"/>
    </source>
</evidence>
<dbReference type="InterPro" id="IPR020556">
    <property type="entry name" value="Amidase_CS"/>
</dbReference>
<protein>
    <submittedName>
        <fullName evidence="3">Amidase</fullName>
    </submittedName>
</protein>
<reference evidence="3" key="1">
    <citation type="submission" date="2023-03" db="EMBL/GenBank/DDBJ databases">
        <title>Multiphase analysis and comparison of six strains from genera Psychromarinibacter, Lutimaribacter, and Maritimibacter, including a novel species: Psychromarinibacter sediminicola sp. nov.</title>
        <authorList>
            <person name="Wang Y.-H."/>
            <person name="Ye M.-Q."/>
            <person name="Du Z.-J."/>
        </authorList>
    </citation>
    <scope>NUCLEOTIDE SEQUENCE</scope>
    <source>
        <strain evidence="3">C21-152</strain>
    </source>
</reference>
<dbReference type="RefSeq" id="WP_275569672.1">
    <property type="nucleotide sequence ID" value="NZ_JARGYC010000103.1"/>
</dbReference>
<dbReference type="Pfam" id="PF01425">
    <property type="entry name" value="Amidase"/>
    <property type="match status" value="1"/>
</dbReference>
<dbReference type="PANTHER" id="PTHR11895:SF7">
    <property type="entry name" value="GLUTAMYL-TRNA(GLN) AMIDOTRANSFERASE SUBUNIT A, MITOCHONDRIAL"/>
    <property type="match status" value="1"/>
</dbReference>
<keyword evidence="4" id="KW-1185">Reference proteome</keyword>
<proteinExistence type="inferred from homology"/>
<evidence type="ECO:0000256" key="1">
    <source>
        <dbReference type="ARBA" id="ARBA00009199"/>
    </source>
</evidence>
<accession>A0AAE3NZ57</accession>
<evidence type="ECO:0000313" key="3">
    <source>
        <dbReference type="EMBL" id="MDF0603555.1"/>
    </source>
</evidence>
<feature type="domain" description="Amidase" evidence="2">
    <location>
        <begin position="29"/>
        <end position="455"/>
    </location>
</feature>
<name>A0AAE3NZ57_9RHOB</name>
<dbReference type="InterPro" id="IPR000120">
    <property type="entry name" value="Amidase"/>
</dbReference>
<dbReference type="InterPro" id="IPR023631">
    <property type="entry name" value="Amidase_dom"/>
</dbReference>
<dbReference type="PANTHER" id="PTHR11895">
    <property type="entry name" value="TRANSAMIDASE"/>
    <property type="match status" value="1"/>
</dbReference>
<organism evidence="3 4">
    <name type="scientific">Psychromarinibacter sediminicola</name>
    <dbReference type="NCBI Taxonomy" id="3033385"/>
    <lineage>
        <taxon>Bacteria</taxon>
        <taxon>Pseudomonadati</taxon>
        <taxon>Pseudomonadota</taxon>
        <taxon>Alphaproteobacteria</taxon>
        <taxon>Rhodobacterales</taxon>
        <taxon>Paracoccaceae</taxon>
        <taxon>Psychromarinibacter</taxon>
    </lineage>
</organism>
<dbReference type="PROSITE" id="PS00571">
    <property type="entry name" value="AMIDASES"/>
    <property type="match status" value="1"/>
</dbReference>
<gene>
    <name evidence="3" type="ORF">P1J78_22755</name>
</gene>
<sequence>MGDIDTLYRGSDAVGLAGHVASGDVRAAELVEAAVRAIEEINPALNAVIHKLYDIGRAGAARVAPGSSPLAGAPFLLKELASQWEGAPLTNASRYLKDLVAPADSEISRRLRAGGLCLMGKSNAPENGWSISTEPVLYGATVNPWDASVTAGGSSGGSAAAVATGMIPVAEASDGAGSIRVPASCCGVVGMKPSRGRVTLFPFADYWAGGAYFLCNSRTVRDTAAWLDVVQGALPGDPYWIAPPQQPYMTAVSRAPERLRVGFTVTPPDGRAIDAEIAAAVRQVATTLEDMGHDVSEHDMALDADAAWQTYTDMTCVETAGMFDALAEFVGRPATAEDVEPVTWAIIQRGHATRGTEHAGRVEQVRQIGREVARELDPFDIFVTPALTQPPRPVGYYDMSLTDLDAYNALWTDAVFQFPFNMSGQPAISLPLGTAKGLPAGVQLVARRGDEAGLLAVSAALEQAMPWADRRPQVA</sequence>
<dbReference type="AlphaFoldDB" id="A0AAE3NZ57"/>
<dbReference type="GO" id="GO:0003824">
    <property type="term" value="F:catalytic activity"/>
    <property type="evidence" value="ECO:0007669"/>
    <property type="project" value="InterPro"/>
</dbReference>
<dbReference type="Proteomes" id="UP001220964">
    <property type="component" value="Unassembled WGS sequence"/>
</dbReference>
<dbReference type="InterPro" id="IPR036928">
    <property type="entry name" value="AS_sf"/>
</dbReference>
<comment type="caution">
    <text evidence="3">The sequence shown here is derived from an EMBL/GenBank/DDBJ whole genome shotgun (WGS) entry which is preliminary data.</text>
</comment>
<dbReference type="EMBL" id="JARGYC010000103">
    <property type="protein sequence ID" value="MDF0603555.1"/>
    <property type="molecule type" value="Genomic_DNA"/>
</dbReference>
<dbReference type="Gene3D" id="3.90.1300.10">
    <property type="entry name" value="Amidase signature (AS) domain"/>
    <property type="match status" value="1"/>
</dbReference>
<dbReference type="SUPFAM" id="SSF75304">
    <property type="entry name" value="Amidase signature (AS) enzymes"/>
    <property type="match status" value="1"/>
</dbReference>
<comment type="similarity">
    <text evidence="1">Belongs to the amidase family.</text>
</comment>